<dbReference type="PANTHER" id="PTHR31432:SF0">
    <property type="entry name" value="INTRAFLAGELLAR TRANSPORT PROTEIN 74 HOMOLOG"/>
    <property type="match status" value="1"/>
</dbReference>
<dbReference type="Proteomes" id="UP001189429">
    <property type="component" value="Unassembled WGS sequence"/>
</dbReference>
<name>A0ABN9U0L8_9DINO</name>
<proteinExistence type="predicted"/>
<evidence type="ECO:0000313" key="2">
    <source>
        <dbReference type="EMBL" id="CAK0851757.1"/>
    </source>
</evidence>
<feature type="coiled-coil region" evidence="1">
    <location>
        <begin position="223"/>
        <end position="257"/>
    </location>
</feature>
<sequence>MGELRTKRQELQDEIGRLNKEINGIQQENKLYNSLEKRYETLVKTVRNLEGDLADHNLATDKQRTDTRPEEVHHMYQVMRQQNEQQRSDVDQIFLEKRSHEEEISRMDQEIAAIARAAEDRLSELHPDQRREYEDLREENGRLARELSEAREDLDQVSGRLNAEEGRLRTDFLRTRFQQLSQVKTELAERLEILDQEIQQCNLGIPEQRELLLSRVKSDNADIVEAEKRTFELKQENENLRTLIKQVANDAREKKDDQDQQKYEVLFTKDQEMTQFIDSFPSLKEQEERKIEDKSKNITALLESISKAVGLPADTSPDAHFSDLQDDLDFKNRQLQNAETTQQRLEADLAKREGELEKIESLDVKISQELRQVEEKMSKYEREMADKYDKIDVMRRQGESQCAKLEARKKQLEARNSALKQQVSFLKIGHEAKRSHLADDKTAASLEEQEQRINWHGANLYNLRTTITQKESEADFSADRAACLDPSCPDSPVPKRSTRRVKDVSVNIDYT</sequence>
<evidence type="ECO:0000313" key="3">
    <source>
        <dbReference type="Proteomes" id="UP001189429"/>
    </source>
</evidence>
<keyword evidence="1" id="KW-0175">Coiled coil</keyword>
<gene>
    <name evidence="2" type="ORF">PCOR1329_LOCUS43832</name>
</gene>
<feature type="coiled-coil region" evidence="1">
    <location>
        <begin position="1"/>
        <end position="52"/>
    </location>
</feature>
<evidence type="ECO:0000256" key="1">
    <source>
        <dbReference type="SAM" id="Coils"/>
    </source>
</evidence>
<dbReference type="EMBL" id="CAUYUJ010015271">
    <property type="protein sequence ID" value="CAK0851757.1"/>
    <property type="molecule type" value="Genomic_DNA"/>
</dbReference>
<dbReference type="PANTHER" id="PTHR31432">
    <property type="entry name" value="INTRAFLAGELLAR TRANSPORT PROTEIN 74 HOMOLOG"/>
    <property type="match status" value="1"/>
</dbReference>
<keyword evidence="3" id="KW-1185">Reference proteome</keyword>
<accession>A0ABN9U0L8</accession>
<reference evidence="2" key="1">
    <citation type="submission" date="2023-10" db="EMBL/GenBank/DDBJ databases">
        <authorList>
            <person name="Chen Y."/>
            <person name="Shah S."/>
            <person name="Dougan E. K."/>
            <person name="Thang M."/>
            <person name="Chan C."/>
        </authorList>
    </citation>
    <scope>NUCLEOTIDE SEQUENCE [LARGE SCALE GENOMIC DNA]</scope>
</reference>
<protein>
    <recommendedName>
        <fullName evidence="4">Hook C-terminal domain-containing protein</fullName>
    </recommendedName>
</protein>
<organism evidence="2 3">
    <name type="scientific">Prorocentrum cordatum</name>
    <dbReference type="NCBI Taxonomy" id="2364126"/>
    <lineage>
        <taxon>Eukaryota</taxon>
        <taxon>Sar</taxon>
        <taxon>Alveolata</taxon>
        <taxon>Dinophyceae</taxon>
        <taxon>Prorocentrales</taxon>
        <taxon>Prorocentraceae</taxon>
        <taxon>Prorocentrum</taxon>
    </lineage>
</organism>
<dbReference type="InterPro" id="IPR029602">
    <property type="entry name" value="IFT74"/>
</dbReference>
<evidence type="ECO:0008006" key="4">
    <source>
        <dbReference type="Google" id="ProtNLM"/>
    </source>
</evidence>
<comment type="caution">
    <text evidence="2">The sequence shown here is derived from an EMBL/GenBank/DDBJ whole genome shotgun (WGS) entry which is preliminary data.</text>
</comment>
<feature type="coiled-coil region" evidence="1">
    <location>
        <begin position="90"/>
        <end position="197"/>
    </location>
</feature>
<feature type="coiled-coil region" evidence="1">
    <location>
        <begin position="284"/>
        <end position="422"/>
    </location>
</feature>